<dbReference type="GO" id="GO:0016491">
    <property type="term" value="F:oxidoreductase activity"/>
    <property type="evidence" value="ECO:0007669"/>
    <property type="project" value="UniProtKB-KW"/>
</dbReference>
<dbReference type="Proteomes" id="UP001595711">
    <property type="component" value="Unassembled WGS sequence"/>
</dbReference>
<comment type="caution">
    <text evidence="2">The sequence shown here is derived from an EMBL/GenBank/DDBJ whole genome shotgun (WGS) entry which is preliminary data.</text>
</comment>
<organism evidence="2 3">
    <name type="scientific">Ferrovibrio xuzhouensis</name>
    <dbReference type="NCBI Taxonomy" id="1576914"/>
    <lineage>
        <taxon>Bacteria</taxon>
        <taxon>Pseudomonadati</taxon>
        <taxon>Pseudomonadota</taxon>
        <taxon>Alphaproteobacteria</taxon>
        <taxon>Rhodospirillales</taxon>
        <taxon>Rhodospirillaceae</taxon>
        <taxon>Ferrovibrio</taxon>
    </lineage>
</organism>
<dbReference type="CDD" id="cd05233">
    <property type="entry name" value="SDR_c"/>
    <property type="match status" value="1"/>
</dbReference>
<accession>A0ABV7VM40</accession>
<evidence type="ECO:0000256" key="1">
    <source>
        <dbReference type="ARBA" id="ARBA00006484"/>
    </source>
</evidence>
<dbReference type="EMBL" id="JBHRYJ010000008">
    <property type="protein sequence ID" value="MFC3678259.1"/>
    <property type="molecule type" value="Genomic_DNA"/>
</dbReference>
<dbReference type="PANTHER" id="PTHR42760">
    <property type="entry name" value="SHORT-CHAIN DEHYDROGENASES/REDUCTASES FAMILY MEMBER"/>
    <property type="match status" value="1"/>
</dbReference>
<name>A0ABV7VM40_9PROT</name>
<proteinExistence type="inferred from homology"/>
<protein>
    <submittedName>
        <fullName evidence="2">SDR family NAD(P)-dependent oxidoreductase</fullName>
        <ecNumber evidence="2">1.1.1.-</ecNumber>
    </submittedName>
</protein>
<dbReference type="Pfam" id="PF13561">
    <property type="entry name" value="adh_short_C2"/>
    <property type="match status" value="1"/>
</dbReference>
<gene>
    <name evidence="2" type="ORF">ACFOOQ_22130</name>
</gene>
<dbReference type="Gene3D" id="3.40.50.720">
    <property type="entry name" value="NAD(P)-binding Rossmann-like Domain"/>
    <property type="match status" value="1"/>
</dbReference>
<evidence type="ECO:0000313" key="2">
    <source>
        <dbReference type="EMBL" id="MFC3678259.1"/>
    </source>
</evidence>
<dbReference type="EC" id="1.1.1.-" evidence="2"/>
<dbReference type="InterPro" id="IPR002347">
    <property type="entry name" value="SDR_fam"/>
</dbReference>
<dbReference type="SUPFAM" id="SSF51735">
    <property type="entry name" value="NAD(P)-binding Rossmann-fold domains"/>
    <property type="match status" value="1"/>
</dbReference>
<keyword evidence="2" id="KW-0560">Oxidoreductase</keyword>
<reference evidence="3" key="1">
    <citation type="journal article" date="2019" name="Int. J. Syst. Evol. Microbiol.">
        <title>The Global Catalogue of Microorganisms (GCM) 10K type strain sequencing project: providing services to taxonomists for standard genome sequencing and annotation.</title>
        <authorList>
            <consortium name="The Broad Institute Genomics Platform"/>
            <consortium name="The Broad Institute Genome Sequencing Center for Infectious Disease"/>
            <person name="Wu L."/>
            <person name="Ma J."/>
        </authorList>
    </citation>
    <scope>NUCLEOTIDE SEQUENCE [LARGE SCALE GENOMIC DNA]</scope>
    <source>
        <strain evidence="3">KCTC 42182</strain>
    </source>
</reference>
<sequence length="249" mass="25501">MELGLKGKRVVVAGGSRGIGRWIAMGFASEGAAVSICARSEGALRETEAELKTLGGKVHAAPCDLGDGPAVRGYVEDAAKALGGIDILVNNASGFGRTDDEEGWAASINVDLMGSVRASQTAIPHLEKAGGGSILHISSISGLAPSTRTPPYGAVKAALIQYTLTQAAALASQNIRANCIAPGSIEFPGGVWDQAKTGNPQLYKAILSGIPFGRMGRPDEVANLALFLCSQAASWITGQTVVVDGGQML</sequence>
<dbReference type="PRINTS" id="PR00081">
    <property type="entry name" value="GDHRDH"/>
</dbReference>
<keyword evidence="3" id="KW-1185">Reference proteome</keyword>
<dbReference type="PRINTS" id="PR00080">
    <property type="entry name" value="SDRFAMILY"/>
</dbReference>
<comment type="similarity">
    <text evidence="1">Belongs to the short-chain dehydrogenases/reductases (SDR) family.</text>
</comment>
<evidence type="ECO:0000313" key="3">
    <source>
        <dbReference type="Proteomes" id="UP001595711"/>
    </source>
</evidence>
<dbReference type="RefSeq" id="WP_379729877.1">
    <property type="nucleotide sequence ID" value="NZ_JBHRYJ010000008.1"/>
</dbReference>
<dbReference type="InterPro" id="IPR036291">
    <property type="entry name" value="NAD(P)-bd_dom_sf"/>
</dbReference>